<sequence>MEVKSYGVQYDLVILQKWYQGAGVSWWTVKDHNSDVPGMKIGQLRNIQVIASTSSIMQYDTSDFPVGASSDVRPQHQPTSNPHTDMIDLQQEEQNRRALVMAQLNTQDPADVQTTYWHRKTGWGSHFHGRPLDIICRTSQVKCKNHHEGRLLGDWRGLRIVSSETVERKLDILMRSTDLVLWRCLETLDSTPSNYSTSDYEV</sequence>
<accession>A0A9P8IA39</accession>
<reference evidence="1" key="1">
    <citation type="submission" date="2021-03" db="EMBL/GenBank/DDBJ databases">
        <title>Comparative genomics and phylogenomic investigation of the class Geoglossomycetes provide insights into ecological specialization and systematics.</title>
        <authorList>
            <person name="Melie T."/>
            <person name="Pirro S."/>
            <person name="Miller A.N."/>
            <person name="Quandt A."/>
        </authorList>
    </citation>
    <scope>NUCLEOTIDE SEQUENCE</scope>
    <source>
        <strain evidence="1">CAQ_001_2017</strain>
    </source>
</reference>
<dbReference type="EMBL" id="JAGHQM010003078">
    <property type="protein sequence ID" value="KAH0547928.1"/>
    <property type="molecule type" value="Genomic_DNA"/>
</dbReference>
<comment type="caution">
    <text evidence="1">The sequence shown here is derived from an EMBL/GenBank/DDBJ whole genome shotgun (WGS) entry which is preliminary data.</text>
</comment>
<name>A0A9P8IA39_9PEZI</name>
<proteinExistence type="predicted"/>
<evidence type="ECO:0000313" key="1">
    <source>
        <dbReference type="EMBL" id="KAH0547928.1"/>
    </source>
</evidence>
<evidence type="ECO:0000313" key="2">
    <source>
        <dbReference type="Proteomes" id="UP000750711"/>
    </source>
</evidence>
<protein>
    <submittedName>
        <fullName evidence="1">Uncharacterized protein</fullName>
    </submittedName>
</protein>
<organism evidence="1 2">
    <name type="scientific">Trichoglossum hirsutum</name>
    <dbReference type="NCBI Taxonomy" id="265104"/>
    <lineage>
        <taxon>Eukaryota</taxon>
        <taxon>Fungi</taxon>
        <taxon>Dikarya</taxon>
        <taxon>Ascomycota</taxon>
        <taxon>Pezizomycotina</taxon>
        <taxon>Geoglossomycetes</taxon>
        <taxon>Geoglossales</taxon>
        <taxon>Geoglossaceae</taxon>
        <taxon>Trichoglossum</taxon>
    </lineage>
</organism>
<dbReference type="Proteomes" id="UP000750711">
    <property type="component" value="Unassembled WGS sequence"/>
</dbReference>
<dbReference type="AlphaFoldDB" id="A0A9P8IA39"/>
<gene>
    <name evidence="1" type="ORF">GP486_008331</name>
</gene>
<keyword evidence="2" id="KW-1185">Reference proteome</keyword>